<gene>
    <name evidence="7" type="ORF">ACFOD7_19380</name>
</gene>
<evidence type="ECO:0000256" key="3">
    <source>
        <dbReference type="ARBA" id="ARBA00022679"/>
    </source>
</evidence>
<comment type="caution">
    <text evidence="7">The sequence shown here is derived from an EMBL/GenBank/DDBJ whole genome shotgun (WGS) entry which is preliminary data.</text>
</comment>
<feature type="region of interest" description="Disordered" evidence="6">
    <location>
        <begin position="142"/>
        <end position="163"/>
    </location>
</feature>
<evidence type="ECO:0000256" key="4">
    <source>
        <dbReference type="ARBA" id="ARBA00022777"/>
    </source>
</evidence>
<comment type="catalytic activity">
    <reaction evidence="1">
        <text>ATP + protein L-histidine = ADP + protein N-phospho-L-histidine.</text>
        <dbReference type="EC" id="2.7.13.3"/>
    </reaction>
</comment>
<dbReference type="Gene3D" id="3.30.565.10">
    <property type="entry name" value="Histidine kinase-like ATPase, C-terminal domain"/>
    <property type="match status" value="1"/>
</dbReference>
<dbReference type="GO" id="GO:0016301">
    <property type="term" value="F:kinase activity"/>
    <property type="evidence" value="ECO:0007669"/>
    <property type="project" value="UniProtKB-KW"/>
</dbReference>
<evidence type="ECO:0000313" key="8">
    <source>
        <dbReference type="Proteomes" id="UP001595557"/>
    </source>
</evidence>
<dbReference type="EC" id="2.7.13.3" evidence="2"/>
<dbReference type="Proteomes" id="UP001595557">
    <property type="component" value="Unassembled WGS sequence"/>
</dbReference>
<keyword evidence="3" id="KW-0808">Transferase</keyword>
<dbReference type="InterPro" id="IPR050482">
    <property type="entry name" value="Sensor_HK_TwoCompSys"/>
</dbReference>
<dbReference type="PANTHER" id="PTHR24421:SF10">
    <property type="entry name" value="NITRATE_NITRITE SENSOR PROTEIN NARQ"/>
    <property type="match status" value="1"/>
</dbReference>
<evidence type="ECO:0000313" key="7">
    <source>
        <dbReference type="EMBL" id="MFC3170214.1"/>
    </source>
</evidence>
<reference evidence="8" key="1">
    <citation type="journal article" date="2019" name="Int. J. Syst. Evol. Microbiol.">
        <title>The Global Catalogue of Microorganisms (GCM) 10K type strain sequencing project: providing services to taxonomists for standard genome sequencing and annotation.</title>
        <authorList>
            <consortium name="The Broad Institute Genomics Platform"/>
            <consortium name="The Broad Institute Genome Sequencing Center for Infectious Disease"/>
            <person name="Wu L."/>
            <person name="Ma J."/>
        </authorList>
    </citation>
    <scope>NUCLEOTIDE SEQUENCE [LARGE SCALE GENOMIC DNA]</scope>
    <source>
        <strain evidence="8">KCTC 52239</strain>
    </source>
</reference>
<keyword evidence="8" id="KW-1185">Reference proteome</keyword>
<keyword evidence="5" id="KW-0902">Two-component regulatory system</keyword>
<dbReference type="InterPro" id="IPR036890">
    <property type="entry name" value="HATPase_C_sf"/>
</dbReference>
<protein>
    <recommendedName>
        <fullName evidence="2">histidine kinase</fullName>
        <ecNumber evidence="2">2.7.13.3</ecNumber>
    </recommendedName>
</protein>
<dbReference type="PANTHER" id="PTHR24421">
    <property type="entry name" value="NITRATE/NITRITE SENSOR PROTEIN NARX-RELATED"/>
    <property type="match status" value="1"/>
</dbReference>
<evidence type="ECO:0000256" key="1">
    <source>
        <dbReference type="ARBA" id="ARBA00000085"/>
    </source>
</evidence>
<organism evidence="7 8">
    <name type="scientific">Paracoccus fontiphilus</name>
    <dbReference type="NCBI Taxonomy" id="1815556"/>
    <lineage>
        <taxon>Bacteria</taxon>
        <taxon>Pseudomonadati</taxon>
        <taxon>Pseudomonadota</taxon>
        <taxon>Alphaproteobacteria</taxon>
        <taxon>Rhodobacterales</taxon>
        <taxon>Paracoccaceae</taxon>
        <taxon>Paracoccus</taxon>
    </lineage>
</organism>
<name>A0ABV7II84_9RHOB</name>
<dbReference type="EMBL" id="JBHRTE010000095">
    <property type="protein sequence ID" value="MFC3170214.1"/>
    <property type="molecule type" value="Genomic_DNA"/>
</dbReference>
<sequence length="163" mass="17248">MDLPTVSTPGLLLYGIVYGASRTIEAQRRDLDRPPDELQEVRKALEQAMTEIRAEAGSLLPQIAGLSAAQIIHMTAEAHQERTGRPVDLVVEGDGMAPPAPALQVCLFRFAQGGLNNVRRHASGAHLTVILSTGAAGLRLSVGDHGPGLAPDSNPPPWPQRAA</sequence>
<evidence type="ECO:0000256" key="2">
    <source>
        <dbReference type="ARBA" id="ARBA00012438"/>
    </source>
</evidence>
<evidence type="ECO:0000256" key="6">
    <source>
        <dbReference type="SAM" id="MobiDB-lite"/>
    </source>
</evidence>
<feature type="compositionally biased region" description="Pro residues" evidence="6">
    <location>
        <begin position="153"/>
        <end position="163"/>
    </location>
</feature>
<proteinExistence type="predicted"/>
<accession>A0ABV7II84</accession>
<keyword evidence="4 7" id="KW-0418">Kinase</keyword>
<dbReference type="SUPFAM" id="SSF55874">
    <property type="entry name" value="ATPase domain of HSP90 chaperone/DNA topoisomerase II/histidine kinase"/>
    <property type="match status" value="1"/>
</dbReference>
<dbReference type="RefSeq" id="WP_207470350.1">
    <property type="nucleotide sequence ID" value="NZ_JAFNAW010000042.1"/>
</dbReference>
<evidence type="ECO:0000256" key="5">
    <source>
        <dbReference type="ARBA" id="ARBA00023012"/>
    </source>
</evidence>